<evidence type="ECO:0000313" key="1">
    <source>
        <dbReference type="EMBL" id="GAO98425.1"/>
    </source>
</evidence>
<gene>
    <name evidence="1" type="ORF">Cva_01084</name>
</gene>
<comment type="caution">
    <text evidence="1">The sequence shown here is derived from an EMBL/GenBank/DDBJ whole genome shotgun (WGS) entry which is preliminary data.</text>
</comment>
<sequence>MRDFFHKNIIFVVFFVAFSFSLTVFGSARIGAEKRDSLSVNSSVILEGTEVKNSTHVEGMLIGKKAALNIVTVDGSAQFKNSRITGKTTVNGAFRFGEGETGELVVNGGAEIVGAIIRGTSSIDGALSSTKTTFFEALNVNGVGKLIQSHVKGKLTLDGSLFAQSSIFEQEILIGTNQATFVDCKLAGIIIRKGGRDRYPQQLILKGNTIVSGDILFEAPGLLILIGEQVSIQGKVKNAKTITKTD</sequence>
<dbReference type="OrthoDB" id="1730007at2"/>
<organism evidence="1 2">
    <name type="scientific">Caedimonas varicaedens</name>
    <dbReference type="NCBI Taxonomy" id="1629334"/>
    <lineage>
        <taxon>Bacteria</taxon>
        <taxon>Pseudomonadati</taxon>
        <taxon>Pseudomonadota</taxon>
        <taxon>Alphaproteobacteria</taxon>
        <taxon>Holosporales</taxon>
        <taxon>Caedimonadaceae</taxon>
        <taxon>Caedimonas</taxon>
    </lineage>
</organism>
<accession>A0A0K8MD08</accession>
<dbReference type="Proteomes" id="UP000036771">
    <property type="component" value="Unassembled WGS sequence"/>
</dbReference>
<name>A0A0K8MD08_9PROT</name>
<proteinExistence type="predicted"/>
<dbReference type="AlphaFoldDB" id="A0A0K8MD08"/>
<dbReference type="EMBL" id="BBVC01000058">
    <property type="protein sequence ID" value="GAO98425.1"/>
    <property type="molecule type" value="Genomic_DNA"/>
</dbReference>
<protein>
    <recommendedName>
        <fullName evidence="3">Polymer-forming cytoskeletal</fullName>
    </recommendedName>
</protein>
<dbReference type="STRING" id="1629334.Cva_01084"/>
<evidence type="ECO:0008006" key="3">
    <source>
        <dbReference type="Google" id="ProtNLM"/>
    </source>
</evidence>
<evidence type="ECO:0000313" key="2">
    <source>
        <dbReference type="Proteomes" id="UP000036771"/>
    </source>
</evidence>
<reference evidence="1 2" key="1">
    <citation type="submission" date="2015-03" db="EMBL/GenBank/DDBJ databases">
        <title>Caedibacter varicaedens, whole genome shotgun sequence.</title>
        <authorList>
            <person name="Suzuki H."/>
            <person name="Dapper A.L."/>
            <person name="Gibson A.K."/>
            <person name="Jackson C."/>
            <person name="Lee H."/>
            <person name="Pejaver V.R."/>
            <person name="Doak T."/>
            <person name="Lynch M."/>
        </authorList>
    </citation>
    <scope>NUCLEOTIDE SEQUENCE [LARGE SCALE GENOMIC DNA]</scope>
</reference>
<keyword evidence="2" id="KW-1185">Reference proteome</keyword>